<dbReference type="EMBL" id="MN739235">
    <property type="protein sequence ID" value="QHS94929.1"/>
    <property type="molecule type" value="Genomic_DNA"/>
</dbReference>
<accession>A0A6C0BTN2</accession>
<protein>
    <submittedName>
        <fullName evidence="1">Uncharacterized protein</fullName>
    </submittedName>
</protein>
<name>A0A6C0BTN2_9ZZZZ</name>
<dbReference type="AlphaFoldDB" id="A0A6C0BTN2"/>
<proteinExistence type="predicted"/>
<organism evidence="1">
    <name type="scientific">viral metagenome</name>
    <dbReference type="NCBI Taxonomy" id="1070528"/>
    <lineage>
        <taxon>unclassified sequences</taxon>
        <taxon>metagenomes</taxon>
        <taxon>organismal metagenomes</taxon>
    </lineage>
</organism>
<evidence type="ECO:0000313" key="1">
    <source>
        <dbReference type="EMBL" id="QHS94929.1"/>
    </source>
</evidence>
<reference evidence="1" key="1">
    <citation type="journal article" date="2020" name="Nature">
        <title>Giant virus diversity and host interactions through global metagenomics.</title>
        <authorList>
            <person name="Schulz F."/>
            <person name="Roux S."/>
            <person name="Paez-Espino D."/>
            <person name="Jungbluth S."/>
            <person name="Walsh D.A."/>
            <person name="Denef V.J."/>
            <person name="McMahon K.D."/>
            <person name="Konstantinidis K.T."/>
            <person name="Eloe-Fadrosh E.A."/>
            <person name="Kyrpides N.C."/>
            <person name="Woyke T."/>
        </authorList>
    </citation>
    <scope>NUCLEOTIDE SEQUENCE</scope>
    <source>
        <strain evidence="1">GVMAG-M-3300018428-16</strain>
    </source>
</reference>
<sequence>MNDKDRLQLQQMLKANDFKDQTNKIRTLKHSSLIKMDVSKLARLCFIHKDMKENSPSSYNEMCMKECPFLHKNYTDIFNKVKNNELNLAILGKFLEILGQIENDEIDQNDGSYEVGLLLKQMYIDSALKKGENLNEKYEKKEAIKPASNISWKTFKKMQN</sequence>